<evidence type="ECO:0000256" key="5">
    <source>
        <dbReference type="ARBA" id="ARBA00022801"/>
    </source>
</evidence>
<dbReference type="GO" id="GO:0016139">
    <property type="term" value="P:glycoside catabolic process"/>
    <property type="evidence" value="ECO:0007669"/>
    <property type="project" value="TreeGrafter"/>
</dbReference>
<keyword evidence="5" id="KW-0378">Hydrolase</keyword>
<dbReference type="EMBL" id="MRTF01000014">
    <property type="protein sequence ID" value="OME88624.1"/>
    <property type="molecule type" value="Genomic_DNA"/>
</dbReference>
<gene>
    <name evidence="8" type="ORF">BK123_30590</name>
</gene>
<dbReference type="InterPro" id="IPR016286">
    <property type="entry name" value="FUC_metazoa-typ"/>
</dbReference>
<dbReference type="Gene3D" id="3.20.20.80">
    <property type="entry name" value="Glycosidases"/>
    <property type="match status" value="1"/>
</dbReference>
<comment type="function">
    <text evidence="1">Alpha-L-fucosidase is responsible for hydrolyzing the alpha-1,6-linked fucose joined to the reducing-end N-acetylglucosamine of the carbohydrate moieties of glycoproteins.</text>
</comment>
<evidence type="ECO:0000313" key="9">
    <source>
        <dbReference type="Proteomes" id="UP000187074"/>
    </source>
</evidence>
<dbReference type="Proteomes" id="UP000187074">
    <property type="component" value="Unassembled WGS sequence"/>
</dbReference>
<dbReference type="InterPro" id="IPR057739">
    <property type="entry name" value="Glyco_hydro_29_N"/>
</dbReference>
<dbReference type="OrthoDB" id="107551at2"/>
<accession>A0A1R1ASV7</accession>
<evidence type="ECO:0000256" key="4">
    <source>
        <dbReference type="ARBA" id="ARBA00022729"/>
    </source>
</evidence>
<evidence type="ECO:0000256" key="2">
    <source>
        <dbReference type="ARBA" id="ARBA00007951"/>
    </source>
</evidence>
<feature type="domain" description="Glycoside hydrolase family 29 N-terminal" evidence="7">
    <location>
        <begin position="50"/>
        <end position="313"/>
    </location>
</feature>
<dbReference type="EC" id="3.2.1.51" evidence="3"/>
<keyword evidence="6" id="KW-0326">Glycosidase</keyword>
<dbReference type="GO" id="GO:0004560">
    <property type="term" value="F:alpha-L-fucosidase activity"/>
    <property type="evidence" value="ECO:0007669"/>
    <property type="project" value="InterPro"/>
</dbReference>
<sequence>MNDDLKEHSDYLAVLPTPEQLAWQDMELGMFCHFGINTFCDQEWGEGKDSPTLFNPLQLDARQWVRSAKQAGFRYFILTAKHHDGFCLWPTATTDYSVASSPWKEGRGDVVKECADACREEGIGFGIYVSPWDRHEPCYADPQKYDDFYCRQLEELLTGYGPLVEIWFDGAGSEGREYDWPRIMDLVKKHQPSAMVFNMGAPTIRWVGNEDGVAPYPCWNTADSSRGSMFSEESLKWLPETPGWVPAECDVPIRKDRWFWHPDEEHLLLSVGQLMEIYYRSVGHGATLLLNVAPDHRGLLPEADVKRLLAFGREIERRFGHALAESSGSGEVVEMTLSRICVIDHAVVMEDIAYGERVSQYVLEACIDGEWLELTRGSAIGHKKIDAFSPVSTDKVRLRVLKSAASPKIKKMAVYRCGQ</sequence>
<dbReference type="GO" id="GO:0006004">
    <property type="term" value="P:fucose metabolic process"/>
    <property type="evidence" value="ECO:0007669"/>
    <property type="project" value="InterPro"/>
</dbReference>
<dbReference type="InterPro" id="IPR000933">
    <property type="entry name" value="Glyco_hydro_29"/>
</dbReference>
<dbReference type="SUPFAM" id="SSF51445">
    <property type="entry name" value="(Trans)glycosidases"/>
    <property type="match status" value="1"/>
</dbReference>
<evidence type="ECO:0000313" key="8">
    <source>
        <dbReference type="EMBL" id="OME88624.1"/>
    </source>
</evidence>
<evidence type="ECO:0000256" key="6">
    <source>
        <dbReference type="ARBA" id="ARBA00023295"/>
    </source>
</evidence>
<dbReference type="SMART" id="SM00812">
    <property type="entry name" value="Alpha_L_fucos"/>
    <property type="match status" value="1"/>
</dbReference>
<comment type="similarity">
    <text evidence="2">Belongs to the glycosyl hydrolase 29 family.</text>
</comment>
<dbReference type="RefSeq" id="WP_076326116.1">
    <property type="nucleotide sequence ID" value="NZ_MRTF01000014.1"/>
</dbReference>
<dbReference type="GO" id="GO:0005764">
    <property type="term" value="C:lysosome"/>
    <property type="evidence" value="ECO:0007669"/>
    <property type="project" value="TreeGrafter"/>
</dbReference>
<evidence type="ECO:0000256" key="1">
    <source>
        <dbReference type="ARBA" id="ARBA00004071"/>
    </source>
</evidence>
<dbReference type="PANTHER" id="PTHR10030:SF37">
    <property type="entry name" value="ALPHA-L-FUCOSIDASE-RELATED"/>
    <property type="match status" value="1"/>
</dbReference>
<dbReference type="PANTHER" id="PTHR10030">
    <property type="entry name" value="ALPHA-L-FUCOSIDASE"/>
    <property type="match status" value="1"/>
</dbReference>
<keyword evidence="4" id="KW-0732">Signal</keyword>
<reference evidence="8 9" key="1">
    <citation type="submission" date="2016-11" db="EMBL/GenBank/DDBJ databases">
        <title>Paenibacillus species isolates.</title>
        <authorList>
            <person name="Beno S.M."/>
        </authorList>
    </citation>
    <scope>NUCLEOTIDE SEQUENCE [LARGE SCALE GENOMIC DNA]</scope>
    <source>
        <strain evidence="8 9">FSL F4-0100</strain>
    </source>
</reference>
<dbReference type="Gene3D" id="2.60.120.260">
    <property type="entry name" value="Galactose-binding domain-like"/>
    <property type="match status" value="1"/>
</dbReference>
<dbReference type="STRING" id="1401.BK123_30590"/>
<name>A0A1R1ASV7_PAELA</name>
<dbReference type="PRINTS" id="PR00741">
    <property type="entry name" value="GLHYDRLASE29"/>
</dbReference>
<organism evidence="8 9">
    <name type="scientific">Paenibacillus lautus</name>
    <name type="common">Bacillus lautus</name>
    <dbReference type="NCBI Taxonomy" id="1401"/>
    <lineage>
        <taxon>Bacteria</taxon>
        <taxon>Bacillati</taxon>
        <taxon>Bacillota</taxon>
        <taxon>Bacilli</taxon>
        <taxon>Bacillales</taxon>
        <taxon>Paenibacillaceae</taxon>
        <taxon>Paenibacillus</taxon>
    </lineage>
</organism>
<evidence type="ECO:0000259" key="7">
    <source>
        <dbReference type="Pfam" id="PF01120"/>
    </source>
</evidence>
<dbReference type="InterPro" id="IPR017853">
    <property type="entry name" value="GH"/>
</dbReference>
<dbReference type="AlphaFoldDB" id="A0A1R1ASV7"/>
<comment type="caution">
    <text evidence="8">The sequence shown here is derived from an EMBL/GenBank/DDBJ whole genome shotgun (WGS) entry which is preliminary data.</text>
</comment>
<evidence type="ECO:0000256" key="3">
    <source>
        <dbReference type="ARBA" id="ARBA00012662"/>
    </source>
</evidence>
<protein>
    <recommendedName>
        <fullName evidence="3">alpha-L-fucosidase</fullName>
        <ecNumber evidence="3">3.2.1.51</ecNumber>
    </recommendedName>
</protein>
<dbReference type="Pfam" id="PF01120">
    <property type="entry name" value="Alpha_L_fucos"/>
    <property type="match status" value="1"/>
</dbReference>
<proteinExistence type="inferred from homology"/>